<dbReference type="PROSITE" id="PS50808">
    <property type="entry name" value="ZF_BED"/>
    <property type="match status" value="1"/>
</dbReference>
<evidence type="ECO:0000256" key="3">
    <source>
        <dbReference type="ARBA" id="ARBA00022771"/>
    </source>
</evidence>
<evidence type="ECO:0000256" key="5">
    <source>
        <dbReference type="ARBA" id="ARBA00023015"/>
    </source>
</evidence>
<dbReference type="Proteomes" id="UP001549921">
    <property type="component" value="Unassembled WGS sequence"/>
</dbReference>
<comment type="caution">
    <text evidence="12">The sequence shown here is derived from an EMBL/GenBank/DDBJ whole genome shotgun (WGS) entry which is preliminary data.</text>
</comment>
<dbReference type="InterPro" id="IPR008906">
    <property type="entry name" value="HATC_C_dom"/>
</dbReference>
<dbReference type="GO" id="GO:0003677">
    <property type="term" value="F:DNA binding"/>
    <property type="evidence" value="ECO:0007669"/>
    <property type="project" value="UniProtKB-KW"/>
</dbReference>
<dbReference type="GO" id="GO:0005634">
    <property type="term" value="C:nucleus"/>
    <property type="evidence" value="ECO:0007669"/>
    <property type="project" value="UniProtKB-SubCell"/>
</dbReference>
<evidence type="ECO:0000256" key="1">
    <source>
        <dbReference type="ARBA" id="ARBA00004123"/>
    </source>
</evidence>
<keyword evidence="5" id="KW-0805">Transcription regulation</keyword>
<sequence length="662" mass="76546">MSVCKHHVPIWNFFDKSKTDDKMARCHICNQDRSYKSSVTNLKIHLEKKHPKAYRELLQLQKKLPTVPNNIKQIPITYADDVKEELVEEEFLEDELLEEGSDGANDYQNEDDDSNYEPHAKIQRVTQIYISEEPKAEDDKKRLDLKLLNMIICDFQPFSIVDDIGFRAFINALNPKYELPDQKTLSEYLLAKVYEKRLEEVKTFVQSNAKSVCITVECWTSCSKESYMAITAHFFVDDPFELKSMLIECAEFEGQQVGISIYKEVKSILDTWELYSKVNFIVTDGTPFMDSAANHFAVAGWSHFGCLALKLNQVVQDALSEIKDTLTKVQIIVNHFEKNIIDKEKIIKFQTNVQNDVQPKSLLKSVPTKWDSVFLMLERFVDLQETLQATKPHLQSDLPFLTMQEWQVVEQSLVILKPFYETTKEMSAEQYLTASKAMVLIKSLIKICDNYTHFEELHTSVKQLANKLKSGMVRRLGDLENNVKIGLSTVLDPRFKLKPIKDPENISILKNELKSKMTDLINKENQTTTSNLYEQQEESEPSTSHSRYSMPIYSLWSEFDAETDKDFAPRSAAGQAAEELQKYLDHSLIKRSECPLKWWQEYKTIYPNLFKLFIEHGNIVATSVPCERLFSKNGHIISDRRARLPSTKVSQLVFLNANKMET</sequence>
<dbReference type="SUPFAM" id="SSF53098">
    <property type="entry name" value="Ribonuclease H-like"/>
    <property type="match status" value="1"/>
</dbReference>
<dbReference type="PANTHER" id="PTHR46481:SF10">
    <property type="entry name" value="ZINC FINGER BED DOMAIN-CONTAINING PROTEIN 39"/>
    <property type="match status" value="1"/>
</dbReference>
<evidence type="ECO:0000256" key="8">
    <source>
        <dbReference type="ARBA" id="ARBA00023242"/>
    </source>
</evidence>
<dbReference type="SUPFAM" id="SSF140996">
    <property type="entry name" value="Hermes dimerisation domain"/>
    <property type="match status" value="1"/>
</dbReference>
<feature type="domain" description="BED-type" evidence="11">
    <location>
        <begin position="5"/>
        <end position="57"/>
    </location>
</feature>
<evidence type="ECO:0000256" key="10">
    <source>
        <dbReference type="SAM" id="MobiDB-lite"/>
    </source>
</evidence>
<dbReference type="Pfam" id="PF05699">
    <property type="entry name" value="Dimer_Tnp_hAT"/>
    <property type="match status" value="1"/>
</dbReference>
<dbReference type="AlphaFoldDB" id="A0ABD0T0T9"/>
<evidence type="ECO:0000256" key="2">
    <source>
        <dbReference type="ARBA" id="ARBA00022723"/>
    </source>
</evidence>
<keyword evidence="8" id="KW-0539">Nucleus</keyword>
<name>A0ABD0T0T9_LOXSC</name>
<reference evidence="12 13" key="1">
    <citation type="submission" date="2024-06" db="EMBL/GenBank/DDBJ databases">
        <title>A chromosome-level genome assembly of beet webworm, Loxostege sticticalis.</title>
        <authorList>
            <person name="Zhang Y."/>
        </authorList>
    </citation>
    <scope>NUCLEOTIDE SEQUENCE [LARGE SCALE GENOMIC DNA]</scope>
    <source>
        <strain evidence="12">AQ028</strain>
        <tissue evidence="12">Male pupae</tissue>
    </source>
</reference>
<keyword evidence="7" id="KW-0804">Transcription</keyword>
<dbReference type="EMBL" id="JBEDNZ010000012">
    <property type="protein sequence ID" value="KAL0831617.1"/>
    <property type="molecule type" value="Genomic_DNA"/>
</dbReference>
<comment type="subcellular location">
    <subcellularLocation>
        <location evidence="1">Nucleus</location>
    </subcellularLocation>
</comment>
<dbReference type="Pfam" id="PF02892">
    <property type="entry name" value="zf-BED"/>
    <property type="match status" value="1"/>
</dbReference>
<evidence type="ECO:0000313" key="13">
    <source>
        <dbReference type="Proteomes" id="UP001549921"/>
    </source>
</evidence>
<keyword evidence="4" id="KW-0862">Zinc</keyword>
<evidence type="ECO:0000256" key="7">
    <source>
        <dbReference type="ARBA" id="ARBA00023163"/>
    </source>
</evidence>
<dbReference type="InterPro" id="IPR012337">
    <property type="entry name" value="RNaseH-like_sf"/>
</dbReference>
<dbReference type="PANTHER" id="PTHR46481">
    <property type="entry name" value="ZINC FINGER BED DOMAIN-CONTAINING PROTEIN 4"/>
    <property type="match status" value="1"/>
</dbReference>
<dbReference type="EMBL" id="JBEDNZ010000012">
    <property type="protein sequence ID" value="KAL0831619.1"/>
    <property type="molecule type" value="Genomic_DNA"/>
</dbReference>
<feature type="region of interest" description="Disordered" evidence="10">
    <location>
        <begin position="526"/>
        <end position="547"/>
    </location>
</feature>
<dbReference type="GO" id="GO:0009791">
    <property type="term" value="P:post-embryonic development"/>
    <property type="evidence" value="ECO:0007669"/>
    <property type="project" value="UniProtKB-ARBA"/>
</dbReference>
<evidence type="ECO:0000256" key="4">
    <source>
        <dbReference type="ARBA" id="ARBA00022833"/>
    </source>
</evidence>
<dbReference type="SUPFAM" id="SSF57667">
    <property type="entry name" value="beta-beta-alpha zinc fingers"/>
    <property type="match status" value="1"/>
</dbReference>
<dbReference type="EMBL" id="JBEDNZ010000012">
    <property type="protein sequence ID" value="KAL0831620.1"/>
    <property type="molecule type" value="Genomic_DNA"/>
</dbReference>
<accession>A0ABD0T0T9</accession>
<keyword evidence="2" id="KW-0479">Metal-binding</keyword>
<dbReference type="GO" id="GO:0008270">
    <property type="term" value="F:zinc ion binding"/>
    <property type="evidence" value="ECO:0007669"/>
    <property type="project" value="UniProtKB-KW"/>
</dbReference>
<keyword evidence="3 9" id="KW-0863">Zinc-finger</keyword>
<gene>
    <name evidence="12" type="ORF">ABMA28_002394</name>
</gene>
<protein>
    <recommendedName>
        <fullName evidence="11">BED-type domain-containing protein</fullName>
    </recommendedName>
</protein>
<dbReference type="InterPro" id="IPR052035">
    <property type="entry name" value="ZnF_BED_domain_contain"/>
</dbReference>
<proteinExistence type="predicted"/>
<evidence type="ECO:0000313" key="12">
    <source>
        <dbReference type="EMBL" id="KAL0831619.1"/>
    </source>
</evidence>
<organism evidence="12 13">
    <name type="scientific">Loxostege sticticalis</name>
    <name type="common">Beet webworm moth</name>
    <dbReference type="NCBI Taxonomy" id="481309"/>
    <lineage>
        <taxon>Eukaryota</taxon>
        <taxon>Metazoa</taxon>
        <taxon>Ecdysozoa</taxon>
        <taxon>Arthropoda</taxon>
        <taxon>Hexapoda</taxon>
        <taxon>Insecta</taxon>
        <taxon>Pterygota</taxon>
        <taxon>Neoptera</taxon>
        <taxon>Endopterygota</taxon>
        <taxon>Lepidoptera</taxon>
        <taxon>Glossata</taxon>
        <taxon>Ditrysia</taxon>
        <taxon>Pyraloidea</taxon>
        <taxon>Crambidae</taxon>
        <taxon>Pyraustinae</taxon>
        <taxon>Loxostege</taxon>
    </lineage>
</organism>
<dbReference type="InterPro" id="IPR003656">
    <property type="entry name" value="Znf_BED"/>
</dbReference>
<dbReference type="InterPro" id="IPR036236">
    <property type="entry name" value="Znf_C2H2_sf"/>
</dbReference>
<evidence type="ECO:0000259" key="11">
    <source>
        <dbReference type="PROSITE" id="PS50808"/>
    </source>
</evidence>
<evidence type="ECO:0000256" key="6">
    <source>
        <dbReference type="ARBA" id="ARBA00023125"/>
    </source>
</evidence>
<keyword evidence="6" id="KW-0238">DNA-binding</keyword>
<evidence type="ECO:0000256" key="9">
    <source>
        <dbReference type="PROSITE-ProRule" id="PRU00027"/>
    </source>
</evidence>
<dbReference type="SMART" id="SM00614">
    <property type="entry name" value="ZnF_BED"/>
    <property type="match status" value="1"/>
</dbReference>